<organism evidence="2 3">
    <name type="scientific">Ridgeia piscesae</name>
    <name type="common">Tubeworm</name>
    <dbReference type="NCBI Taxonomy" id="27915"/>
    <lineage>
        <taxon>Eukaryota</taxon>
        <taxon>Metazoa</taxon>
        <taxon>Spiralia</taxon>
        <taxon>Lophotrochozoa</taxon>
        <taxon>Annelida</taxon>
        <taxon>Polychaeta</taxon>
        <taxon>Sedentaria</taxon>
        <taxon>Canalipalpata</taxon>
        <taxon>Sabellida</taxon>
        <taxon>Siboglinidae</taxon>
        <taxon>Ridgeia</taxon>
    </lineage>
</organism>
<feature type="region of interest" description="Disordered" evidence="1">
    <location>
        <begin position="1"/>
        <end position="41"/>
    </location>
</feature>
<comment type="caution">
    <text evidence="2">The sequence shown here is derived from an EMBL/GenBank/DDBJ whole genome shotgun (WGS) entry which is preliminary data.</text>
</comment>
<evidence type="ECO:0000256" key="1">
    <source>
        <dbReference type="SAM" id="MobiDB-lite"/>
    </source>
</evidence>
<proteinExistence type="predicted"/>
<gene>
    <name evidence="2" type="ORF">NP493_152g00015</name>
</gene>
<feature type="region of interest" description="Disordered" evidence="1">
    <location>
        <begin position="138"/>
        <end position="198"/>
    </location>
</feature>
<dbReference type="AlphaFoldDB" id="A0AAD9P498"/>
<evidence type="ECO:0000313" key="2">
    <source>
        <dbReference type="EMBL" id="KAK2187867.1"/>
    </source>
</evidence>
<name>A0AAD9P498_RIDPI</name>
<reference evidence="2" key="1">
    <citation type="journal article" date="2023" name="Mol. Biol. Evol.">
        <title>Third-Generation Sequencing Reveals the Adaptive Role of the Epigenome in Three Deep-Sea Polychaetes.</title>
        <authorList>
            <person name="Perez M."/>
            <person name="Aroh O."/>
            <person name="Sun Y."/>
            <person name="Lan Y."/>
            <person name="Juniper S.K."/>
            <person name="Young C.R."/>
            <person name="Angers B."/>
            <person name="Qian P.Y."/>
        </authorList>
    </citation>
    <scope>NUCLEOTIDE SEQUENCE</scope>
    <source>
        <strain evidence="2">R07B-5</strain>
    </source>
</reference>
<dbReference type="Proteomes" id="UP001209878">
    <property type="component" value="Unassembled WGS sequence"/>
</dbReference>
<keyword evidence="3" id="KW-1185">Reference proteome</keyword>
<sequence length="222" mass="23508">MQLSVLESEHELRWTPPSDSARASASVVTTDATRDTDTTVGQSELCSLSSDLDDEGIGESDSDIRTRSCHSSDGVMASDVGCGPLHLHSTNTNDIHSYISESIHRQNLADARDLAGAEPGSKLTVVDDVTVGVDTAQTELEGSIHNGGTSSSGGSSSTLVDCGKDPTGGASDEDVAKLPCENWELEDSGKESAENSDEEYRRYFRATLTKSTDPSERGKLPL</sequence>
<feature type="compositionally biased region" description="Low complexity" evidence="1">
    <location>
        <begin position="147"/>
        <end position="158"/>
    </location>
</feature>
<dbReference type="EMBL" id="JAODUO010000152">
    <property type="protein sequence ID" value="KAK2187867.1"/>
    <property type="molecule type" value="Genomic_DNA"/>
</dbReference>
<feature type="compositionally biased region" description="Acidic residues" evidence="1">
    <location>
        <begin position="51"/>
        <end position="61"/>
    </location>
</feature>
<accession>A0AAD9P498</accession>
<evidence type="ECO:0000313" key="3">
    <source>
        <dbReference type="Proteomes" id="UP001209878"/>
    </source>
</evidence>
<protein>
    <submittedName>
        <fullName evidence="2">Uncharacterized protein</fullName>
    </submittedName>
</protein>
<feature type="compositionally biased region" description="Basic and acidic residues" evidence="1">
    <location>
        <begin position="187"/>
        <end position="198"/>
    </location>
</feature>
<feature type="region of interest" description="Disordered" evidence="1">
    <location>
        <begin position="50"/>
        <end position="69"/>
    </location>
</feature>